<keyword evidence="2" id="KW-1185">Reference proteome</keyword>
<accession>A0A8K0SL97</accession>
<evidence type="ECO:0000313" key="2">
    <source>
        <dbReference type="Proteomes" id="UP000813444"/>
    </source>
</evidence>
<comment type="caution">
    <text evidence="1">The sequence shown here is derived from an EMBL/GenBank/DDBJ whole genome shotgun (WGS) entry which is preliminary data.</text>
</comment>
<dbReference type="AlphaFoldDB" id="A0A8K0SL97"/>
<dbReference type="EMBL" id="JAGPNK010000011">
    <property type="protein sequence ID" value="KAH7311387.1"/>
    <property type="molecule type" value="Genomic_DNA"/>
</dbReference>
<organism evidence="1 2">
    <name type="scientific">Stachybotrys elegans</name>
    <dbReference type="NCBI Taxonomy" id="80388"/>
    <lineage>
        <taxon>Eukaryota</taxon>
        <taxon>Fungi</taxon>
        <taxon>Dikarya</taxon>
        <taxon>Ascomycota</taxon>
        <taxon>Pezizomycotina</taxon>
        <taxon>Sordariomycetes</taxon>
        <taxon>Hypocreomycetidae</taxon>
        <taxon>Hypocreales</taxon>
        <taxon>Stachybotryaceae</taxon>
        <taxon>Stachybotrys</taxon>
    </lineage>
</organism>
<evidence type="ECO:0000313" key="1">
    <source>
        <dbReference type="EMBL" id="KAH7311387.1"/>
    </source>
</evidence>
<protein>
    <submittedName>
        <fullName evidence="1">Uncharacterized protein</fullName>
    </submittedName>
</protein>
<dbReference type="InterPro" id="IPR053178">
    <property type="entry name" value="Osmoadaptation_assoc"/>
</dbReference>
<proteinExistence type="predicted"/>
<dbReference type="PANTHER" id="PTHR38111">
    <property type="entry name" value="ZN(2)-C6 FUNGAL-TYPE DOMAIN-CONTAINING PROTEIN-RELATED"/>
    <property type="match status" value="1"/>
</dbReference>
<dbReference type="Proteomes" id="UP000813444">
    <property type="component" value="Unassembled WGS sequence"/>
</dbReference>
<dbReference type="OrthoDB" id="3525185at2759"/>
<dbReference type="PANTHER" id="PTHR38111:SF6">
    <property type="entry name" value="FINGER DOMAIN PROTEIN, PUTATIVE (AFU_ORTHOLOGUE AFUA_8G01940)-RELATED"/>
    <property type="match status" value="1"/>
</dbReference>
<name>A0A8K0SL97_9HYPO</name>
<sequence>MATHGGFEWISTTTASHGQGVSKSDRLTIRRQAIKRVSIARRQSGNHGQINLGQFPVFIRSGQPWVHCDVPRILEGSRDTRTAYTGSSLNTKEIVALRTEGNKDEAQARLISQPSWISPLGTHQSTIDSLKSRTGVDILGLSTLTVSHIYHAVSDFLSLHPNRVKLLHEPRQSYLQHISQRYGRTKCLDCAVDALVLKVREALDPPGSTCHTLVVASIGRALHTLQSAIKDPTMCVESDVLCAAEVFSIIEVLSLPGESAWMHHISGAAQLVQVRGTSRFESDYDKDMLLSLVGPIVCEAIRKNETCFLQQRQWQEVLKSSETTATKEISERSRVTILFRRLMTFLPGLFRDVSSVCYGCSCAGRTVPSLISDICSFYEKMRQLYHYVKVQVPSSYSQSVGIDLVYEILATSLGALSMASRLMNVLGIAMQDDLEQAALVYALEIKMLEADVGPSNGRLSFYLSQKGSVADSVLSTSTVWRTVPGHVIEAGRFEMWCQALQRLTCNHPF</sequence>
<reference evidence="1" key="1">
    <citation type="journal article" date="2021" name="Nat. Commun.">
        <title>Genetic determinants of endophytism in the Arabidopsis root mycobiome.</title>
        <authorList>
            <person name="Mesny F."/>
            <person name="Miyauchi S."/>
            <person name="Thiergart T."/>
            <person name="Pickel B."/>
            <person name="Atanasova L."/>
            <person name="Karlsson M."/>
            <person name="Huettel B."/>
            <person name="Barry K.W."/>
            <person name="Haridas S."/>
            <person name="Chen C."/>
            <person name="Bauer D."/>
            <person name="Andreopoulos W."/>
            <person name="Pangilinan J."/>
            <person name="LaButti K."/>
            <person name="Riley R."/>
            <person name="Lipzen A."/>
            <person name="Clum A."/>
            <person name="Drula E."/>
            <person name="Henrissat B."/>
            <person name="Kohler A."/>
            <person name="Grigoriev I.V."/>
            <person name="Martin F.M."/>
            <person name="Hacquard S."/>
        </authorList>
    </citation>
    <scope>NUCLEOTIDE SEQUENCE</scope>
    <source>
        <strain evidence="1">MPI-CAGE-CH-0235</strain>
    </source>
</reference>
<gene>
    <name evidence="1" type="ORF">B0I35DRAFT_438001</name>
</gene>